<dbReference type="Proteomes" id="UP000276133">
    <property type="component" value="Unassembled WGS sequence"/>
</dbReference>
<keyword evidence="2" id="KW-1185">Reference proteome</keyword>
<comment type="caution">
    <text evidence="1">The sequence shown here is derived from an EMBL/GenBank/DDBJ whole genome shotgun (WGS) entry which is preliminary data.</text>
</comment>
<organism evidence="1 2">
    <name type="scientific">Brachionus plicatilis</name>
    <name type="common">Marine rotifer</name>
    <name type="synonym">Brachionus muelleri</name>
    <dbReference type="NCBI Taxonomy" id="10195"/>
    <lineage>
        <taxon>Eukaryota</taxon>
        <taxon>Metazoa</taxon>
        <taxon>Spiralia</taxon>
        <taxon>Gnathifera</taxon>
        <taxon>Rotifera</taxon>
        <taxon>Eurotatoria</taxon>
        <taxon>Monogononta</taxon>
        <taxon>Pseudotrocha</taxon>
        <taxon>Ploima</taxon>
        <taxon>Brachionidae</taxon>
        <taxon>Brachionus</taxon>
    </lineage>
</organism>
<proteinExistence type="predicted"/>
<gene>
    <name evidence="1" type="ORF">BpHYR1_054137</name>
</gene>
<protein>
    <submittedName>
        <fullName evidence="1">Uncharacterized protein</fullName>
    </submittedName>
</protein>
<accession>A0A3M7S8W4</accession>
<evidence type="ECO:0000313" key="1">
    <source>
        <dbReference type="EMBL" id="RNA32201.1"/>
    </source>
</evidence>
<evidence type="ECO:0000313" key="2">
    <source>
        <dbReference type="Proteomes" id="UP000276133"/>
    </source>
</evidence>
<name>A0A3M7S8W4_BRAPC</name>
<reference evidence="1 2" key="1">
    <citation type="journal article" date="2018" name="Sci. Rep.">
        <title>Genomic signatures of local adaptation to the degree of environmental predictability in rotifers.</title>
        <authorList>
            <person name="Franch-Gras L."/>
            <person name="Hahn C."/>
            <person name="Garcia-Roger E.M."/>
            <person name="Carmona M.J."/>
            <person name="Serra M."/>
            <person name="Gomez A."/>
        </authorList>
    </citation>
    <scope>NUCLEOTIDE SEQUENCE [LARGE SCALE GENOMIC DNA]</scope>
    <source>
        <strain evidence="1">HYR1</strain>
    </source>
</reference>
<dbReference type="EMBL" id="REGN01001830">
    <property type="protein sequence ID" value="RNA32201.1"/>
    <property type="molecule type" value="Genomic_DNA"/>
</dbReference>
<dbReference type="AlphaFoldDB" id="A0A3M7S8W4"/>
<sequence length="107" mass="12521">MFILLKKTEQTSFIYDNNDRYYHPIISFSTDAQRKMLIIMYLAFSKKKVKVLLNLLARKVKSLSGDKCHVNLAWYNLPKTGHILYSINEATYKKKFLSKLINGKLTT</sequence>